<dbReference type="STRING" id="503106.A0A218Z9Q0"/>
<keyword evidence="1" id="KW-0732">Signal</keyword>
<dbReference type="Proteomes" id="UP000242519">
    <property type="component" value="Unassembled WGS sequence"/>
</dbReference>
<dbReference type="EMBL" id="MZNU01000093">
    <property type="protein sequence ID" value="OWP04799.1"/>
    <property type="molecule type" value="Genomic_DNA"/>
</dbReference>
<evidence type="ECO:0000256" key="1">
    <source>
        <dbReference type="SAM" id="SignalP"/>
    </source>
</evidence>
<accession>A0A218Z9Q0</accession>
<dbReference type="InParanoid" id="A0A218Z9Q0"/>
<organism evidence="3 4">
    <name type="scientific">Diplocarpon coronariae</name>
    <dbReference type="NCBI Taxonomy" id="2795749"/>
    <lineage>
        <taxon>Eukaryota</taxon>
        <taxon>Fungi</taxon>
        <taxon>Dikarya</taxon>
        <taxon>Ascomycota</taxon>
        <taxon>Pezizomycotina</taxon>
        <taxon>Leotiomycetes</taxon>
        <taxon>Helotiales</taxon>
        <taxon>Drepanopezizaceae</taxon>
        <taxon>Diplocarpon</taxon>
    </lineage>
</organism>
<protein>
    <recommendedName>
        <fullName evidence="2">DUF7029 domain-containing protein</fullName>
    </recommendedName>
</protein>
<evidence type="ECO:0000259" key="2">
    <source>
        <dbReference type="Pfam" id="PF22974"/>
    </source>
</evidence>
<dbReference type="InterPro" id="IPR054293">
    <property type="entry name" value="DUF7029"/>
</dbReference>
<name>A0A218Z9Q0_9HELO</name>
<dbReference type="AlphaFoldDB" id="A0A218Z9Q0"/>
<dbReference type="OrthoDB" id="160645at2759"/>
<gene>
    <name evidence="3" type="ORF">B2J93_4081</name>
</gene>
<dbReference type="Pfam" id="PF22974">
    <property type="entry name" value="DUF7029"/>
    <property type="match status" value="1"/>
</dbReference>
<feature type="signal peptide" evidence="1">
    <location>
        <begin position="1"/>
        <end position="19"/>
    </location>
</feature>
<evidence type="ECO:0000313" key="4">
    <source>
        <dbReference type="Proteomes" id="UP000242519"/>
    </source>
</evidence>
<keyword evidence="4" id="KW-1185">Reference proteome</keyword>
<comment type="caution">
    <text evidence="3">The sequence shown here is derived from an EMBL/GenBank/DDBJ whole genome shotgun (WGS) entry which is preliminary data.</text>
</comment>
<feature type="chain" id="PRO_5012239693" description="DUF7029 domain-containing protein" evidence="1">
    <location>
        <begin position="20"/>
        <end position="496"/>
    </location>
</feature>
<sequence length="496" mass="53352">MRDIIPTTALMAALSVLLASSTPLKTYPALASAGQRGPGIPLPPPTVLTPVSKSDFAASALSALPSHRKRETEFASSLTPRTNVTLYYQSSGSAMVAEVDVMMKYPSVMLEDVAAISSVACTRSSVSVTFQSPASYDESRSVWPPSAFLLFTKHQGACDATNERGIYLVKSITSDRARLLITAATDATSWTDAAENMDLSFVTPSAAASRRDMSKSFSTRIPCTVTVANVSVWAGDTVDKLSVTASNTTASGSFALRGRVSFSFWKFKFTNFYLDLGASAAAATSLDLNLTVTYDAPVWTFAPLELSVAAFEIGEIFSIGPGLAFELGVELLAEEDLGLTADLAATLTNGLVHLDLLRNSSTYTSGWDLEFAHQVNTTGATQVQVHPYVSLNARIRAELLGAYTTLEASIIAKPDNVVDLEAPVNISNVKHLVSSSNVTLARSNSTLMRDLWSATSFLFHVTLHVSGLFSHKLYEVPLRDLPTLENDFWSMEYFDG</sequence>
<evidence type="ECO:0000313" key="3">
    <source>
        <dbReference type="EMBL" id="OWP04799.1"/>
    </source>
</evidence>
<proteinExistence type="predicted"/>
<feature type="domain" description="DUF7029" evidence="2">
    <location>
        <begin position="101"/>
        <end position="198"/>
    </location>
</feature>
<reference evidence="3 4" key="1">
    <citation type="submission" date="2017-04" db="EMBL/GenBank/DDBJ databases">
        <title>Draft genome sequence of Marssonina coronaria NL1: causal agent of apple blotch.</title>
        <authorList>
            <person name="Cheng Q."/>
        </authorList>
    </citation>
    <scope>NUCLEOTIDE SEQUENCE [LARGE SCALE GENOMIC DNA]</scope>
    <source>
        <strain evidence="3 4">NL1</strain>
    </source>
</reference>